<keyword evidence="6" id="KW-0067">ATP-binding</keyword>
<dbReference type="SUPFAM" id="SSF56112">
    <property type="entry name" value="Protein kinase-like (PK-like)"/>
    <property type="match status" value="1"/>
</dbReference>
<dbReference type="PANTHER" id="PTHR22983">
    <property type="entry name" value="PROTEIN KINASE RELATED"/>
    <property type="match status" value="1"/>
</dbReference>
<keyword evidence="2" id="KW-0723">Serine/threonine-protein kinase</keyword>
<name>A0A2J7PTP8_9NEOP</name>
<proteinExistence type="predicted"/>
<evidence type="ECO:0000256" key="6">
    <source>
        <dbReference type="ARBA" id="ARBA00022840"/>
    </source>
</evidence>
<sequence length="275" mass="30500">MSAGTYVLTSIKGTPLYMAPELIEEKPYDQNADLWSLGCIIYELLVGSPPFCTSSILHLVRLIRHEAVKWPDFISPTCQSFIQGLLQKDPKQRLTWPQLLDHPFVKNGVLILKEEGALTPLTSPLTASQAMAKEIQEQDLVNRTASKSKIFNQAVQKMEEREKKLNLLQQTNRCVSNTGEVKYIEATKDSLLLGGNKLSPCKTSTTRSCNVIYCKSSTACSGEKNKLNKSSMDSNLVVAMDNQKTLQSISEVCHANVYSNKKLDSAASVMGRINL</sequence>
<evidence type="ECO:0000313" key="11">
    <source>
        <dbReference type="Proteomes" id="UP000235965"/>
    </source>
</evidence>
<keyword evidence="5" id="KW-0418">Kinase</keyword>
<dbReference type="EC" id="2.7.11.1" evidence="1"/>
<evidence type="ECO:0000313" key="10">
    <source>
        <dbReference type="EMBL" id="PNF19707.1"/>
    </source>
</evidence>
<dbReference type="OrthoDB" id="266718at2759"/>
<feature type="domain" description="Protein kinase" evidence="9">
    <location>
        <begin position="1"/>
        <end position="105"/>
    </location>
</feature>
<evidence type="ECO:0000256" key="4">
    <source>
        <dbReference type="ARBA" id="ARBA00022741"/>
    </source>
</evidence>
<accession>A0A2J7PTP8</accession>
<dbReference type="STRING" id="105785.A0A2J7PTP8"/>
<dbReference type="Pfam" id="PF00069">
    <property type="entry name" value="Pkinase"/>
    <property type="match status" value="1"/>
</dbReference>
<evidence type="ECO:0000256" key="1">
    <source>
        <dbReference type="ARBA" id="ARBA00012513"/>
    </source>
</evidence>
<evidence type="ECO:0000256" key="7">
    <source>
        <dbReference type="ARBA" id="ARBA00047899"/>
    </source>
</evidence>
<keyword evidence="3" id="KW-0808">Transferase</keyword>
<dbReference type="InterPro" id="IPR011009">
    <property type="entry name" value="Kinase-like_dom_sf"/>
</dbReference>
<dbReference type="InterPro" id="IPR000719">
    <property type="entry name" value="Prot_kinase_dom"/>
</dbReference>
<evidence type="ECO:0000256" key="2">
    <source>
        <dbReference type="ARBA" id="ARBA00022527"/>
    </source>
</evidence>
<dbReference type="Gene3D" id="1.10.510.10">
    <property type="entry name" value="Transferase(Phosphotransferase) domain 1"/>
    <property type="match status" value="1"/>
</dbReference>
<gene>
    <name evidence="10" type="ORF">B7P43_G15352</name>
</gene>
<dbReference type="SMART" id="SM00220">
    <property type="entry name" value="S_TKc"/>
    <property type="match status" value="1"/>
</dbReference>
<organism evidence="10 11">
    <name type="scientific">Cryptotermes secundus</name>
    <dbReference type="NCBI Taxonomy" id="105785"/>
    <lineage>
        <taxon>Eukaryota</taxon>
        <taxon>Metazoa</taxon>
        <taxon>Ecdysozoa</taxon>
        <taxon>Arthropoda</taxon>
        <taxon>Hexapoda</taxon>
        <taxon>Insecta</taxon>
        <taxon>Pterygota</taxon>
        <taxon>Neoptera</taxon>
        <taxon>Polyneoptera</taxon>
        <taxon>Dictyoptera</taxon>
        <taxon>Blattodea</taxon>
        <taxon>Blattoidea</taxon>
        <taxon>Termitoidae</taxon>
        <taxon>Kalotermitidae</taxon>
        <taxon>Cryptotermitinae</taxon>
        <taxon>Cryptotermes</taxon>
    </lineage>
</organism>
<keyword evidence="4" id="KW-0547">Nucleotide-binding</keyword>
<protein>
    <recommendedName>
        <fullName evidence="1">non-specific serine/threonine protein kinase</fullName>
        <ecNumber evidence="1">2.7.11.1</ecNumber>
    </recommendedName>
</protein>
<comment type="catalytic activity">
    <reaction evidence="8">
        <text>L-seryl-[protein] + ATP = O-phospho-L-seryl-[protein] + ADP + H(+)</text>
        <dbReference type="Rhea" id="RHEA:17989"/>
        <dbReference type="Rhea" id="RHEA-COMP:9863"/>
        <dbReference type="Rhea" id="RHEA-COMP:11604"/>
        <dbReference type="ChEBI" id="CHEBI:15378"/>
        <dbReference type="ChEBI" id="CHEBI:29999"/>
        <dbReference type="ChEBI" id="CHEBI:30616"/>
        <dbReference type="ChEBI" id="CHEBI:83421"/>
        <dbReference type="ChEBI" id="CHEBI:456216"/>
        <dbReference type="EC" id="2.7.11.1"/>
    </reaction>
</comment>
<comment type="caution">
    <text evidence="10">The sequence shown here is derived from an EMBL/GenBank/DDBJ whole genome shotgun (WGS) entry which is preliminary data.</text>
</comment>
<dbReference type="AlphaFoldDB" id="A0A2J7PTP8"/>
<dbReference type="EMBL" id="NEVH01021229">
    <property type="protein sequence ID" value="PNF19707.1"/>
    <property type="molecule type" value="Genomic_DNA"/>
</dbReference>
<dbReference type="GO" id="GO:0005524">
    <property type="term" value="F:ATP binding"/>
    <property type="evidence" value="ECO:0007669"/>
    <property type="project" value="UniProtKB-KW"/>
</dbReference>
<reference evidence="10 11" key="1">
    <citation type="submission" date="2017-12" db="EMBL/GenBank/DDBJ databases">
        <title>Hemimetabolous genomes reveal molecular basis of termite eusociality.</title>
        <authorList>
            <person name="Harrison M.C."/>
            <person name="Jongepier E."/>
            <person name="Robertson H.M."/>
            <person name="Arning N."/>
            <person name="Bitard-Feildel T."/>
            <person name="Chao H."/>
            <person name="Childers C.P."/>
            <person name="Dinh H."/>
            <person name="Doddapaneni H."/>
            <person name="Dugan S."/>
            <person name="Gowin J."/>
            <person name="Greiner C."/>
            <person name="Han Y."/>
            <person name="Hu H."/>
            <person name="Hughes D.S.T."/>
            <person name="Huylmans A.-K."/>
            <person name="Kemena C."/>
            <person name="Kremer L.P.M."/>
            <person name="Lee S.L."/>
            <person name="Lopez-Ezquerra A."/>
            <person name="Mallet L."/>
            <person name="Monroy-Kuhn J.M."/>
            <person name="Moser A."/>
            <person name="Murali S.C."/>
            <person name="Muzny D.M."/>
            <person name="Otani S."/>
            <person name="Piulachs M.-D."/>
            <person name="Poelchau M."/>
            <person name="Qu J."/>
            <person name="Schaub F."/>
            <person name="Wada-Katsumata A."/>
            <person name="Worley K.C."/>
            <person name="Xie Q."/>
            <person name="Ylla G."/>
            <person name="Poulsen M."/>
            <person name="Gibbs R.A."/>
            <person name="Schal C."/>
            <person name="Richards S."/>
            <person name="Belles X."/>
            <person name="Korb J."/>
            <person name="Bornberg-Bauer E."/>
        </authorList>
    </citation>
    <scope>NUCLEOTIDE SEQUENCE [LARGE SCALE GENOMIC DNA]</scope>
    <source>
        <tissue evidence="10">Whole body</tissue>
    </source>
</reference>
<dbReference type="GO" id="GO:0004674">
    <property type="term" value="F:protein serine/threonine kinase activity"/>
    <property type="evidence" value="ECO:0007669"/>
    <property type="project" value="UniProtKB-KW"/>
</dbReference>
<evidence type="ECO:0000256" key="3">
    <source>
        <dbReference type="ARBA" id="ARBA00022679"/>
    </source>
</evidence>
<keyword evidence="11" id="KW-1185">Reference proteome</keyword>
<dbReference type="PANTHER" id="PTHR22983:SF6">
    <property type="entry name" value="SERINE_THREONINE-PROTEIN KINASE 36"/>
    <property type="match status" value="1"/>
</dbReference>
<evidence type="ECO:0000259" key="9">
    <source>
        <dbReference type="PROSITE" id="PS50011"/>
    </source>
</evidence>
<dbReference type="GO" id="GO:0005737">
    <property type="term" value="C:cytoplasm"/>
    <property type="evidence" value="ECO:0007669"/>
    <property type="project" value="TreeGrafter"/>
</dbReference>
<comment type="catalytic activity">
    <reaction evidence="7">
        <text>L-threonyl-[protein] + ATP = O-phospho-L-threonyl-[protein] + ADP + H(+)</text>
        <dbReference type="Rhea" id="RHEA:46608"/>
        <dbReference type="Rhea" id="RHEA-COMP:11060"/>
        <dbReference type="Rhea" id="RHEA-COMP:11605"/>
        <dbReference type="ChEBI" id="CHEBI:15378"/>
        <dbReference type="ChEBI" id="CHEBI:30013"/>
        <dbReference type="ChEBI" id="CHEBI:30616"/>
        <dbReference type="ChEBI" id="CHEBI:61977"/>
        <dbReference type="ChEBI" id="CHEBI:456216"/>
        <dbReference type="EC" id="2.7.11.1"/>
    </reaction>
</comment>
<dbReference type="Proteomes" id="UP000235965">
    <property type="component" value="Unassembled WGS sequence"/>
</dbReference>
<evidence type="ECO:0000256" key="8">
    <source>
        <dbReference type="ARBA" id="ARBA00048679"/>
    </source>
</evidence>
<dbReference type="InParanoid" id="A0A2J7PTP8"/>
<dbReference type="PROSITE" id="PS50011">
    <property type="entry name" value="PROTEIN_KINASE_DOM"/>
    <property type="match status" value="1"/>
</dbReference>
<dbReference type="GO" id="GO:0007224">
    <property type="term" value="P:smoothened signaling pathway"/>
    <property type="evidence" value="ECO:0007669"/>
    <property type="project" value="TreeGrafter"/>
</dbReference>
<feature type="non-terminal residue" evidence="10">
    <location>
        <position position="275"/>
    </location>
</feature>
<evidence type="ECO:0000256" key="5">
    <source>
        <dbReference type="ARBA" id="ARBA00022777"/>
    </source>
</evidence>